<evidence type="ECO:0000313" key="8">
    <source>
        <dbReference type="Proteomes" id="UP001620626"/>
    </source>
</evidence>
<feature type="region of interest" description="Disordered" evidence="5">
    <location>
        <begin position="41"/>
        <end position="68"/>
    </location>
</feature>
<name>A0ABD2JN93_9BILA</name>
<dbReference type="Proteomes" id="UP001620626">
    <property type="component" value="Unassembled WGS sequence"/>
</dbReference>
<evidence type="ECO:0000259" key="6">
    <source>
        <dbReference type="PROSITE" id="PS50089"/>
    </source>
</evidence>
<dbReference type="PROSITE" id="PS50089">
    <property type="entry name" value="ZF_RING_2"/>
    <property type="match status" value="1"/>
</dbReference>
<feature type="region of interest" description="Disordered" evidence="5">
    <location>
        <begin position="108"/>
        <end position="159"/>
    </location>
</feature>
<comment type="caution">
    <text evidence="7">The sequence shown here is derived from an EMBL/GenBank/DDBJ whole genome shotgun (WGS) entry which is preliminary data.</text>
</comment>
<evidence type="ECO:0000313" key="7">
    <source>
        <dbReference type="EMBL" id="KAL3092081.1"/>
    </source>
</evidence>
<keyword evidence="1" id="KW-0479">Metal-binding</keyword>
<organism evidence="7 8">
    <name type="scientific">Heterodera trifolii</name>
    <dbReference type="NCBI Taxonomy" id="157864"/>
    <lineage>
        <taxon>Eukaryota</taxon>
        <taxon>Metazoa</taxon>
        <taxon>Ecdysozoa</taxon>
        <taxon>Nematoda</taxon>
        <taxon>Chromadorea</taxon>
        <taxon>Rhabditida</taxon>
        <taxon>Tylenchina</taxon>
        <taxon>Tylenchomorpha</taxon>
        <taxon>Tylenchoidea</taxon>
        <taxon>Heteroderidae</taxon>
        <taxon>Heteroderinae</taxon>
        <taxon>Heterodera</taxon>
    </lineage>
</organism>
<feature type="compositionally biased region" description="Low complexity" evidence="5">
    <location>
        <begin position="146"/>
        <end position="158"/>
    </location>
</feature>
<evidence type="ECO:0000256" key="2">
    <source>
        <dbReference type="ARBA" id="ARBA00022771"/>
    </source>
</evidence>
<sequence>MPTYWCHKCRRRCTALERYDDGVRCGRCHEGFIEEIDDIQEDHSQRSASDSPQQTPPPLVLQGDENPFGAFPGSPFARLFQLIHNNIFPTTTAAAGNVGRPTVLVHRRSASEGPSTATHQPQHRHAAATPPPVPMDQQPHTQRSHAQQQASDRPQPQQHEQINHNDLLTLFMDQFLGPIMNNAQMDNTGGRTQVIIQLGGDGGGGGAQPGGIFNIHGNLQDYAWGEHGLDNVLTALLNTFDGTQQQTRALRPEDIDKLPSAKVGPKHIENATQCTTCMEYFVLDETVAKLDCEHIFHPDCLKPWLARNNTCPICRKQIDPSKWGPSISDVDELD</sequence>
<dbReference type="AlphaFoldDB" id="A0ABD2JN93"/>
<dbReference type="SMART" id="SM00184">
    <property type="entry name" value="RING"/>
    <property type="match status" value="1"/>
</dbReference>
<reference evidence="7 8" key="1">
    <citation type="submission" date="2024-10" db="EMBL/GenBank/DDBJ databases">
        <authorList>
            <person name="Kim D."/>
        </authorList>
    </citation>
    <scope>NUCLEOTIDE SEQUENCE [LARGE SCALE GENOMIC DNA]</scope>
    <source>
        <strain evidence="7">BH-2024</strain>
    </source>
</reference>
<evidence type="ECO:0000256" key="5">
    <source>
        <dbReference type="SAM" id="MobiDB-lite"/>
    </source>
</evidence>
<evidence type="ECO:0000256" key="3">
    <source>
        <dbReference type="ARBA" id="ARBA00022833"/>
    </source>
</evidence>
<dbReference type="PANTHER" id="PTHR45931">
    <property type="entry name" value="SI:CH211-59O9.10"/>
    <property type="match status" value="1"/>
</dbReference>
<dbReference type="Gene3D" id="3.30.40.10">
    <property type="entry name" value="Zinc/RING finger domain, C3HC4 (zinc finger)"/>
    <property type="match status" value="1"/>
</dbReference>
<evidence type="ECO:0000256" key="4">
    <source>
        <dbReference type="PROSITE-ProRule" id="PRU00175"/>
    </source>
</evidence>
<dbReference type="InterPro" id="IPR001841">
    <property type="entry name" value="Znf_RING"/>
</dbReference>
<evidence type="ECO:0000256" key="1">
    <source>
        <dbReference type="ARBA" id="ARBA00022723"/>
    </source>
</evidence>
<keyword evidence="2 4" id="KW-0863">Zinc-finger</keyword>
<dbReference type="InterPro" id="IPR051834">
    <property type="entry name" value="RING_finger_E3_ligase"/>
</dbReference>
<proteinExistence type="predicted"/>
<dbReference type="PANTHER" id="PTHR45931:SF3">
    <property type="entry name" value="RING ZINC FINGER-CONTAINING PROTEIN"/>
    <property type="match status" value="1"/>
</dbReference>
<dbReference type="EMBL" id="JBICBT010000933">
    <property type="protein sequence ID" value="KAL3092081.1"/>
    <property type="molecule type" value="Genomic_DNA"/>
</dbReference>
<feature type="domain" description="RING-type" evidence="6">
    <location>
        <begin position="274"/>
        <end position="315"/>
    </location>
</feature>
<dbReference type="SUPFAM" id="SSF57850">
    <property type="entry name" value="RING/U-box"/>
    <property type="match status" value="1"/>
</dbReference>
<protein>
    <recommendedName>
        <fullName evidence="6">RING-type domain-containing protein</fullName>
    </recommendedName>
</protein>
<dbReference type="Pfam" id="PF13639">
    <property type="entry name" value="zf-RING_2"/>
    <property type="match status" value="1"/>
</dbReference>
<accession>A0ABD2JN93</accession>
<gene>
    <name evidence="7" type="ORF">niasHT_021987</name>
</gene>
<dbReference type="InterPro" id="IPR013083">
    <property type="entry name" value="Znf_RING/FYVE/PHD"/>
</dbReference>
<dbReference type="GO" id="GO:0008270">
    <property type="term" value="F:zinc ion binding"/>
    <property type="evidence" value="ECO:0007669"/>
    <property type="project" value="UniProtKB-KW"/>
</dbReference>
<keyword evidence="3" id="KW-0862">Zinc</keyword>
<keyword evidence="8" id="KW-1185">Reference proteome</keyword>